<feature type="region of interest" description="Disordered" evidence="1">
    <location>
        <begin position="148"/>
        <end position="169"/>
    </location>
</feature>
<dbReference type="EMBL" id="CAJNDS010002448">
    <property type="protein sequence ID" value="CAE7480057.1"/>
    <property type="molecule type" value="Genomic_DNA"/>
</dbReference>
<reference evidence="3" key="1">
    <citation type="submission" date="2021-02" db="EMBL/GenBank/DDBJ databases">
        <authorList>
            <person name="Dougan E. K."/>
            <person name="Rhodes N."/>
            <person name="Thang M."/>
            <person name="Chan C."/>
        </authorList>
    </citation>
    <scope>NUCLEOTIDE SEQUENCE</scope>
</reference>
<dbReference type="AlphaFoldDB" id="A0A812SEP6"/>
<dbReference type="Pfam" id="PF13475">
    <property type="entry name" value="DUF4116"/>
    <property type="match status" value="1"/>
</dbReference>
<protein>
    <submittedName>
        <fullName evidence="3">Pum protein</fullName>
    </submittedName>
</protein>
<feature type="region of interest" description="Disordered" evidence="1">
    <location>
        <begin position="1"/>
        <end position="88"/>
    </location>
</feature>
<proteinExistence type="predicted"/>
<organism evidence="3 4">
    <name type="scientific">Symbiodinium natans</name>
    <dbReference type="NCBI Taxonomy" id="878477"/>
    <lineage>
        <taxon>Eukaryota</taxon>
        <taxon>Sar</taxon>
        <taxon>Alveolata</taxon>
        <taxon>Dinophyceae</taxon>
        <taxon>Suessiales</taxon>
        <taxon>Symbiodiniaceae</taxon>
        <taxon>Symbiodinium</taxon>
    </lineage>
</organism>
<evidence type="ECO:0000259" key="2">
    <source>
        <dbReference type="Pfam" id="PF13475"/>
    </source>
</evidence>
<sequence length="523" mass="57525">MDGSHHIYGGSHPPGWLRDDPELDPAPESSGGGSTPKSEPTEEAEHGPPREAAPRGRALGPPTSDVQQRLAERRRSKRDYSPDLVTPLDDLHAQEIDSFFAGDPAADSLDVILMRAEVRTESHLNVGREQEEPLVKEEQEEEAEVVKDEEVSVEMEAGTADEGSTSGGGRLLSDEELAEALQAAEEAQAAERGLALQFAGRLLKQNRAVVLAAVRDFRMQETPLALEFAAEELKGDWEVVLAAVRRNGMCLEFASSELRKSRRFILEAIQATQAWWLLKLASEELQADLGFVEECKEVAGTGIIFTFYDNYDCSVMMRKRFKTAGASVPGGSAYEFVMARLNETEHGSTATVWFGDELVFGNTADDSSWTHPCSDCGRDSVPVPVKDRDQKWRALVESRSARLVLPVDQRGAKAPSGRCRNLLRSLEHLRGSGSAVNSADWSDKYGAGSSELSDADADALKEAFRNGRPDCWGEGMIRISHGCAFRRKAPVHPDTQKPLGVGCRWERQVLDNLEIPVYAFFMP</sequence>
<feature type="domain" description="DUF4116" evidence="2">
    <location>
        <begin position="236"/>
        <end position="286"/>
    </location>
</feature>
<comment type="caution">
    <text evidence="3">The sequence shown here is derived from an EMBL/GenBank/DDBJ whole genome shotgun (WGS) entry which is preliminary data.</text>
</comment>
<feature type="compositionally biased region" description="Basic and acidic residues" evidence="1">
    <location>
        <begin position="70"/>
        <end position="81"/>
    </location>
</feature>
<dbReference type="Proteomes" id="UP000604046">
    <property type="component" value="Unassembled WGS sequence"/>
</dbReference>
<evidence type="ECO:0000313" key="3">
    <source>
        <dbReference type="EMBL" id="CAE7480057.1"/>
    </source>
</evidence>
<keyword evidence="4" id="KW-1185">Reference proteome</keyword>
<gene>
    <name evidence="3" type="primary">pum</name>
    <name evidence="3" type="ORF">SNAT2548_LOCUS26957</name>
</gene>
<evidence type="ECO:0000313" key="4">
    <source>
        <dbReference type="Proteomes" id="UP000604046"/>
    </source>
</evidence>
<dbReference type="InterPro" id="IPR025197">
    <property type="entry name" value="DUF4116"/>
</dbReference>
<name>A0A812SEP6_9DINO</name>
<evidence type="ECO:0000256" key="1">
    <source>
        <dbReference type="SAM" id="MobiDB-lite"/>
    </source>
</evidence>
<accession>A0A812SEP6</accession>
<feature type="compositionally biased region" description="Basic and acidic residues" evidence="1">
    <location>
        <begin position="39"/>
        <end position="54"/>
    </location>
</feature>